<dbReference type="GO" id="GO:0003723">
    <property type="term" value="F:RNA binding"/>
    <property type="evidence" value="ECO:0007669"/>
    <property type="project" value="InterPro"/>
</dbReference>
<dbReference type="InterPro" id="IPR002885">
    <property type="entry name" value="PPR_rpt"/>
</dbReference>
<feature type="chain" id="PRO_5025486765" description="Pentacotripeptide-repeat region of PRORP domain-containing protein" evidence="3">
    <location>
        <begin position="28"/>
        <end position="426"/>
    </location>
</feature>
<dbReference type="Gene3D" id="1.25.40.10">
    <property type="entry name" value="Tetratricopeptide repeat domain"/>
    <property type="match status" value="3"/>
</dbReference>
<feature type="repeat" description="PPR" evidence="2">
    <location>
        <begin position="182"/>
        <end position="216"/>
    </location>
</feature>
<dbReference type="NCBIfam" id="TIGR00756">
    <property type="entry name" value="PPR"/>
    <property type="match status" value="3"/>
</dbReference>
<protein>
    <recommendedName>
        <fullName evidence="6">Pentacotripeptide-repeat region of PRORP domain-containing protein</fullName>
    </recommendedName>
</protein>
<feature type="signal peptide" evidence="3">
    <location>
        <begin position="1"/>
        <end position="27"/>
    </location>
</feature>
<name>A0A6A6M0V0_HEVBR</name>
<accession>A0A6A6M0V0</accession>
<reference evidence="4 5" key="1">
    <citation type="journal article" date="2020" name="Mol. Plant">
        <title>The Chromosome-Based Rubber Tree Genome Provides New Insights into Spurge Genome Evolution and Rubber Biosynthesis.</title>
        <authorList>
            <person name="Liu J."/>
            <person name="Shi C."/>
            <person name="Shi C.C."/>
            <person name="Li W."/>
            <person name="Zhang Q.J."/>
            <person name="Zhang Y."/>
            <person name="Li K."/>
            <person name="Lu H.F."/>
            <person name="Shi C."/>
            <person name="Zhu S.T."/>
            <person name="Xiao Z.Y."/>
            <person name="Nan H."/>
            <person name="Yue Y."/>
            <person name="Zhu X.G."/>
            <person name="Wu Y."/>
            <person name="Hong X.N."/>
            <person name="Fan G.Y."/>
            <person name="Tong Y."/>
            <person name="Zhang D."/>
            <person name="Mao C.L."/>
            <person name="Liu Y.L."/>
            <person name="Hao S.J."/>
            <person name="Liu W.Q."/>
            <person name="Lv M.Q."/>
            <person name="Zhang H.B."/>
            <person name="Liu Y."/>
            <person name="Hu-Tang G.R."/>
            <person name="Wang J.P."/>
            <person name="Wang J.H."/>
            <person name="Sun Y.H."/>
            <person name="Ni S.B."/>
            <person name="Chen W.B."/>
            <person name="Zhang X.C."/>
            <person name="Jiao Y.N."/>
            <person name="Eichler E.E."/>
            <person name="Li G.H."/>
            <person name="Liu X."/>
            <person name="Gao L.Z."/>
        </authorList>
    </citation>
    <scope>NUCLEOTIDE SEQUENCE [LARGE SCALE GENOMIC DNA]</scope>
    <source>
        <strain evidence="5">cv. GT1</strain>
        <tissue evidence="4">Leaf</tissue>
    </source>
</reference>
<keyword evidence="1" id="KW-0677">Repeat</keyword>
<feature type="repeat" description="PPR" evidence="2">
    <location>
        <begin position="151"/>
        <end position="181"/>
    </location>
</feature>
<dbReference type="PANTHER" id="PTHR47926">
    <property type="entry name" value="PENTATRICOPEPTIDE REPEAT-CONTAINING PROTEIN"/>
    <property type="match status" value="1"/>
</dbReference>
<proteinExistence type="predicted"/>
<evidence type="ECO:0000313" key="5">
    <source>
        <dbReference type="Proteomes" id="UP000467840"/>
    </source>
</evidence>
<dbReference type="EMBL" id="JAAGAX010000008">
    <property type="protein sequence ID" value="KAF2307310.1"/>
    <property type="molecule type" value="Genomic_DNA"/>
</dbReference>
<dbReference type="FunFam" id="1.25.40.10:FF:000348">
    <property type="entry name" value="Pentatricopeptide repeat-containing protein chloroplastic"/>
    <property type="match status" value="1"/>
</dbReference>
<evidence type="ECO:0000256" key="3">
    <source>
        <dbReference type="SAM" id="SignalP"/>
    </source>
</evidence>
<dbReference type="PANTHER" id="PTHR47926:SF436">
    <property type="entry name" value="PENTATRICOPEPTIDE REPEAT-CONTAINING PROTEIN ELI1, CHLOROPLASTIC-LIKE ISOFORM X2"/>
    <property type="match status" value="1"/>
</dbReference>
<evidence type="ECO:0000313" key="4">
    <source>
        <dbReference type="EMBL" id="KAF2307310.1"/>
    </source>
</evidence>
<sequence length="426" mass="47706">MALCTLEKPPLPPLSTVIVFAMLLLSALDVQERRKSTIIKWRLKRRERILGENLKGCLDNNEPFKATSCYYEMVSANSRPNKFTYPTLLKACGIAEATKEGVQVHAHVIKQGLSGDGHIRSSGIQMYATFGHMCGDVDSAKELFEKMEDRSIGSWNAMVSGLAKCGMVKEARELFDDMSEKDEISWSAMIDGYIKGGYYKEALEVFNVMQIEEIRPRKFVLSSVLAACANVGALDQGRWIHAYVKKNPDFLDAVLGTALVDMYMKCGRLDMAWDVFETLKEKEVFTWNAMICGLAMHGLVDEGLRNMESMEKVYDIEPEMEHYGCVVDLLGRAGLLAEAEELIFSMPMEPNAAVWGALLGACRIHGNAELGERVGRFCSSWSTKIVVDMHYYQTSMRRPGDGMMLQSEETDEGEEESGPFLELAMI</sequence>
<keyword evidence="3" id="KW-0732">Signal</keyword>
<dbReference type="PROSITE" id="PS51375">
    <property type="entry name" value="PPR"/>
    <property type="match status" value="3"/>
</dbReference>
<gene>
    <name evidence="4" type="ORF">GH714_026245</name>
</gene>
<organism evidence="4 5">
    <name type="scientific">Hevea brasiliensis</name>
    <name type="common">Para rubber tree</name>
    <name type="synonym">Siphonia brasiliensis</name>
    <dbReference type="NCBI Taxonomy" id="3981"/>
    <lineage>
        <taxon>Eukaryota</taxon>
        <taxon>Viridiplantae</taxon>
        <taxon>Streptophyta</taxon>
        <taxon>Embryophyta</taxon>
        <taxon>Tracheophyta</taxon>
        <taxon>Spermatophyta</taxon>
        <taxon>Magnoliopsida</taxon>
        <taxon>eudicotyledons</taxon>
        <taxon>Gunneridae</taxon>
        <taxon>Pentapetalae</taxon>
        <taxon>rosids</taxon>
        <taxon>fabids</taxon>
        <taxon>Malpighiales</taxon>
        <taxon>Euphorbiaceae</taxon>
        <taxon>Crotonoideae</taxon>
        <taxon>Micrandreae</taxon>
        <taxon>Hevea</taxon>
    </lineage>
</organism>
<evidence type="ECO:0000256" key="2">
    <source>
        <dbReference type="PROSITE-ProRule" id="PRU00708"/>
    </source>
</evidence>
<feature type="repeat" description="PPR" evidence="2">
    <location>
        <begin position="252"/>
        <end position="286"/>
    </location>
</feature>
<dbReference type="Pfam" id="PF01535">
    <property type="entry name" value="PPR"/>
    <property type="match status" value="6"/>
</dbReference>
<dbReference type="GO" id="GO:0009451">
    <property type="term" value="P:RNA modification"/>
    <property type="evidence" value="ECO:0007669"/>
    <property type="project" value="InterPro"/>
</dbReference>
<keyword evidence="5" id="KW-1185">Reference proteome</keyword>
<dbReference type="Proteomes" id="UP000467840">
    <property type="component" value="Chromosome 9"/>
</dbReference>
<dbReference type="InterPro" id="IPR011990">
    <property type="entry name" value="TPR-like_helical_dom_sf"/>
</dbReference>
<dbReference type="InterPro" id="IPR046960">
    <property type="entry name" value="PPR_At4g14850-like_plant"/>
</dbReference>
<comment type="caution">
    <text evidence="4">The sequence shown here is derived from an EMBL/GenBank/DDBJ whole genome shotgun (WGS) entry which is preliminary data.</text>
</comment>
<evidence type="ECO:0008006" key="6">
    <source>
        <dbReference type="Google" id="ProtNLM"/>
    </source>
</evidence>
<dbReference type="AlphaFoldDB" id="A0A6A6M0V0"/>
<evidence type="ECO:0000256" key="1">
    <source>
        <dbReference type="ARBA" id="ARBA00022737"/>
    </source>
</evidence>